<organism evidence="1 2">
    <name type="scientific">Brachionus calyciflorus</name>
    <dbReference type="NCBI Taxonomy" id="104777"/>
    <lineage>
        <taxon>Eukaryota</taxon>
        <taxon>Metazoa</taxon>
        <taxon>Spiralia</taxon>
        <taxon>Gnathifera</taxon>
        <taxon>Rotifera</taxon>
        <taxon>Eurotatoria</taxon>
        <taxon>Monogononta</taxon>
        <taxon>Pseudotrocha</taxon>
        <taxon>Ploima</taxon>
        <taxon>Brachionidae</taxon>
        <taxon>Brachionus</taxon>
    </lineage>
</organism>
<protein>
    <submittedName>
        <fullName evidence="1">Uncharacterized protein</fullName>
    </submittedName>
</protein>
<proteinExistence type="predicted"/>
<accession>A0A814BMV2</accession>
<evidence type="ECO:0000313" key="1">
    <source>
        <dbReference type="EMBL" id="CAF0932026.1"/>
    </source>
</evidence>
<dbReference type="EMBL" id="CAJNOC010002421">
    <property type="protein sequence ID" value="CAF0932026.1"/>
    <property type="molecule type" value="Genomic_DNA"/>
</dbReference>
<gene>
    <name evidence="1" type="ORF">OXX778_LOCUS12960</name>
</gene>
<name>A0A814BMV2_9BILA</name>
<dbReference type="Proteomes" id="UP000663879">
    <property type="component" value="Unassembled WGS sequence"/>
</dbReference>
<dbReference type="AlphaFoldDB" id="A0A814BMV2"/>
<sequence length="160" mass="18599">MKITKKSSYVACTPINVERAIVEFYKSNNDQDYDLFMKMCLVKQNRQSVISKLVQVDNHENGFFINSPLDFHLIMNKAHKFRYHVDNAEWLKILNSEGTETPFLKPSNNFYELEYTPTTTGPLKVLVKRGNVCFILTSYEVVEKRKHIVIDSPTFLSTIV</sequence>
<comment type="caution">
    <text evidence="1">The sequence shown here is derived from an EMBL/GenBank/DDBJ whole genome shotgun (WGS) entry which is preliminary data.</text>
</comment>
<evidence type="ECO:0000313" key="2">
    <source>
        <dbReference type="Proteomes" id="UP000663879"/>
    </source>
</evidence>
<keyword evidence="2" id="KW-1185">Reference proteome</keyword>
<reference evidence="1" key="1">
    <citation type="submission" date="2021-02" db="EMBL/GenBank/DDBJ databases">
        <authorList>
            <person name="Nowell W R."/>
        </authorList>
    </citation>
    <scope>NUCLEOTIDE SEQUENCE</scope>
    <source>
        <strain evidence="1">Ploen Becks lab</strain>
    </source>
</reference>